<dbReference type="Pfam" id="PF05691">
    <property type="entry name" value="Raffinose_syn"/>
    <property type="match status" value="1"/>
</dbReference>
<dbReference type="Proteomes" id="UP001152561">
    <property type="component" value="Unassembled WGS sequence"/>
</dbReference>
<evidence type="ECO:0000256" key="1">
    <source>
        <dbReference type="ARBA" id="ARBA00007240"/>
    </source>
</evidence>
<dbReference type="PANTHER" id="PTHR31268:SF8">
    <property type="entry name" value="GALACTINOL--SUCROSE GALACTOSYLTRANSFERASE 4-RELATED"/>
    <property type="match status" value="1"/>
</dbReference>
<keyword evidence="4" id="KW-1185">Reference proteome</keyword>
<accession>A0A9Q1RVI1</accession>
<dbReference type="InterPro" id="IPR008811">
    <property type="entry name" value="Glycosyl_hydrolases_36"/>
</dbReference>
<dbReference type="PANTHER" id="PTHR31268">
    <property type="match status" value="1"/>
</dbReference>
<dbReference type="InterPro" id="IPR017853">
    <property type="entry name" value="GH"/>
</dbReference>
<keyword evidence="2" id="KW-0119">Carbohydrate metabolism</keyword>
<gene>
    <name evidence="3" type="ORF">K7X08_010194</name>
</gene>
<dbReference type="SUPFAM" id="SSF51445">
    <property type="entry name" value="(Trans)glycosidases"/>
    <property type="match status" value="1"/>
</dbReference>
<evidence type="ECO:0000256" key="2">
    <source>
        <dbReference type="ARBA" id="ARBA00023277"/>
    </source>
</evidence>
<name>A0A9Q1RVI1_9SOLA</name>
<comment type="similarity">
    <text evidence="1">Belongs to the glycosyl hydrolases 36 family.</text>
</comment>
<dbReference type="AlphaFoldDB" id="A0A9Q1RVI1"/>
<proteinExistence type="inferred from homology"/>
<protein>
    <submittedName>
        <fullName evidence="3">Uncharacterized protein</fullName>
    </submittedName>
</protein>
<organism evidence="3 4">
    <name type="scientific">Anisodus acutangulus</name>
    <dbReference type="NCBI Taxonomy" id="402998"/>
    <lineage>
        <taxon>Eukaryota</taxon>
        <taxon>Viridiplantae</taxon>
        <taxon>Streptophyta</taxon>
        <taxon>Embryophyta</taxon>
        <taxon>Tracheophyta</taxon>
        <taxon>Spermatophyta</taxon>
        <taxon>Magnoliopsida</taxon>
        <taxon>eudicotyledons</taxon>
        <taxon>Gunneridae</taxon>
        <taxon>Pentapetalae</taxon>
        <taxon>asterids</taxon>
        <taxon>lamiids</taxon>
        <taxon>Solanales</taxon>
        <taxon>Solanaceae</taxon>
        <taxon>Solanoideae</taxon>
        <taxon>Hyoscyameae</taxon>
        <taxon>Anisodus</taxon>
    </lineage>
</organism>
<reference evidence="4" key="1">
    <citation type="journal article" date="2023" name="Proc. Natl. Acad. Sci. U.S.A.">
        <title>Genomic and structural basis for evolution of tropane alkaloid biosynthesis.</title>
        <authorList>
            <person name="Wanga Y.-J."/>
            <person name="Taina T."/>
            <person name="Yua J.-Y."/>
            <person name="Lia J."/>
            <person name="Xua B."/>
            <person name="Chenc J."/>
            <person name="D'Auriad J.C."/>
            <person name="Huanga J.-P."/>
            <person name="Huanga S.-X."/>
        </authorList>
    </citation>
    <scope>NUCLEOTIDE SEQUENCE [LARGE SCALE GENOMIC DNA]</scope>
    <source>
        <strain evidence="4">cv. KIB-2019</strain>
    </source>
</reference>
<sequence>MKAFTRDLRKHFKGLDDIYVWHALCGAWGGVRPGTTHLNSKIIPCELSRGLGGTMDDLAVVKIVEGGIGLVHPDQTDDFYDSMHSYLSKVGITGVKVDVIHTLEYVSEEYGGRVELAKKYYNGYQNP</sequence>
<dbReference type="OrthoDB" id="1531571at2759"/>
<evidence type="ECO:0000313" key="4">
    <source>
        <dbReference type="Proteomes" id="UP001152561"/>
    </source>
</evidence>
<dbReference type="EMBL" id="JAJAGQ010000001">
    <property type="protein sequence ID" value="KAJ8573683.1"/>
    <property type="molecule type" value="Genomic_DNA"/>
</dbReference>
<evidence type="ECO:0000313" key="3">
    <source>
        <dbReference type="EMBL" id="KAJ8573683.1"/>
    </source>
</evidence>
<comment type="caution">
    <text evidence="3">The sequence shown here is derived from an EMBL/GenBank/DDBJ whole genome shotgun (WGS) entry which is preliminary data.</text>
</comment>